<gene>
    <name evidence="5" type="ORF">SAMN02982985_04990</name>
</gene>
<dbReference type="PROSITE" id="PS50043">
    <property type="entry name" value="HTH_LUXR_2"/>
    <property type="match status" value="1"/>
</dbReference>
<evidence type="ECO:0000256" key="2">
    <source>
        <dbReference type="ARBA" id="ARBA00023125"/>
    </source>
</evidence>
<accession>A0A1I4SYZ2</accession>
<evidence type="ECO:0000256" key="3">
    <source>
        <dbReference type="ARBA" id="ARBA00023163"/>
    </source>
</evidence>
<dbReference type="GO" id="GO:0006355">
    <property type="term" value="P:regulation of DNA-templated transcription"/>
    <property type="evidence" value="ECO:0007669"/>
    <property type="project" value="InterPro"/>
</dbReference>
<dbReference type="GO" id="GO:0003677">
    <property type="term" value="F:DNA binding"/>
    <property type="evidence" value="ECO:0007669"/>
    <property type="project" value="UniProtKB-KW"/>
</dbReference>
<organism evidence="5 6">
    <name type="scientific">Rugamonas rubra</name>
    <dbReference type="NCBI Taxonomy" id="758825"/>
    <lineage>
        <taxon>Bacteria</taxon>
        <taxon>Pseudomonadati</taxon>
        <taxon>Pseudomonadota</taxon>
        <taxon>Betaproteobacteria</taxon>
        <taxon>Burkholderiales</taxon>
        <taxon>Oxalobacteraceae</taxon>
        <taxon>Telluria group</taxon>
        <taxon>Rugamonas</taxon>
    </lineage>
</organism>
<dbReference type="Proteomes" id="UP000199470">
    <property type="component" value="Unassembled WGS sequence"/>
</dbReference>
<evidence type="ECO:0000313" key="5">
    <source>
        <dbReference type="EMBL" id="SFM69617.1"/>
    </source>
</evidence>
<dbReference type="InterPro" id="IPR011006">
    <property type="entry name" value="CheY-like_superfamily"/>
</dbReference>
<dbReference type="PANTHER" id="PTHR44688:SF16">
    <property type="entry name" value="DNA-BINDING TRANSCRIPTIONAL ACTIVATOR DEVR_DOSR"/>
    <property type="match status" value="1"/>
</dbReference>
<sequence length="207" mass="21815">MNRAEKIRVLVIHQDAIVNAGLVALLGGCADIELSLDEATGDGVDVVLADYRQGLARVRPAEGHGPAPVARVLVVTQLDREWELHTAMTAGVHGYLLQSCDAGQLLAAVRALGRGLRYISPELSRCVADSFSRVGLTGRESDVLQLLAEGCCNKSIARELGIGVGTVKTHVKGLFDKLGATARTHAVVLATRRGLVGEPRRGGAQPA</sequence>
<feature type="domain" description="HTH luxR-type" evidence="4">
    <location>
        <begin position="129"/>
        <end position="194"/>
    </location>
</feature>
<dbReference type="PROSITE" id="PS51257">
    <property type="entry name" value="PROKAR_LIPOPROTEIN"/>
    <property type="match status" value="1"/>
</dbReference>
<evidence type="ECO:0000259" key="4">
    <source>
        <dbReference type="PROSITE" id="PS50043"/>
    </source>
</evidence>
<keyword evidence="2 5" id="KW-0238">DNA-binding</keyword>
<dbReference type="Gene3D" id="3.40.50.2300">
    <property type="match status" value="1"/>
</dbReference>
<name>A0A1I4SYZ2_9BURK</name>
<dbReference type="EMBL" id="FOTW01000028">
    <property type="protein sequence ID" value="SFM69617.1"/>
    <property type="molecule type" value="Genomic_DNA"/>
</dbReference>
<dbReference type="InterPro" id="IPR016032">
    <property type="entry name" value="Sig_transdc_resp-reg_C-effctor"/>
</dbReference>
<dbReference type="CDD" id="cd06170">
    <property type="entry name" value="LuxR_C_like"/>
    <property type="match status" value="1"/>
</dbReference>
<protein>
    <submittedName>
        <fullName evidence="5">DNA-binding response regulator, NarL/FixJ family, contains REC and HTH domains</fullName>
    </submittedName>
</protein>
<dbReference type="RefSeq" id="WP_093390407.1">
    <property type="nucleotide sequence ID" value="NZ_FOTW01000028.1"/>
</dbReference>
<keyword evidence="6" id="KW-1185">Reference proteome</keyword>
<dbReference type="PANTHER" id="PTHR44688">
    <property type="entry name" value="DNA-BINDING TRANSCRIPTIONAL ACTIVATOR DEVR_DOSR"/>
    <property type="match status" value="1"/>
</dbReference>
<dbReference type="Pfam" id="PF00196">
    <property type="entry name" value="GerE"/>
    <property type="match status" value="1"/>
</dbReference>
<dbReference type="AlphaFoldDB" id="A0A1I4SYZ2"/>
<dbReference type="OrthoDB" id="9129394at2"/>
<dbReference type="SMART" id="SM00421">
    <property type="entry name" value="HTH_LUXR"/>
    <property type="match status" value="1"/>
</dbReference>
<dbReference type="STRING" id="758825.SAMN02982985_04990"/>
<dbReference type="SUPFAM" id="SSF46894">
    <property type="entry name" value="C-terminal effector domain of the bipartite response regulators"/>
    <property type="match status" value="1"/>
</dbReference>
<keyword evidence="1" id="KW-0805">Transcription regulation</keyword>
<dbReference type="SUPFAM" id="SSF52172">
    <property type="entry name" value="CheY-like"/>
    <property type="match status" value="1"/>
</dbReference>
<evidence type="ECO:0000256" key="1">
    <source>
        <dbReference type="ARBA" id="ARBA00023015"/>
    </source>
</evidence>
<proteinExistence type="predicted"/>
<evidence type="ECO:0000313" key="6">
    <source>
        <dbReference type="Proteomes" id="UP000199470"/>
    </source>
</evidence>
<reference evidence="5 6" key="1">
    <citation type="submission" date="2016-10" db="EMBL/GenBank/DDBJ databases">
        <authorList>
            <person name="de Groot N.N."/>
        </authorList>
    </citation>
    <scope>NUCLEOTIDE SEQUENCE [LARGE SCALE GENOMIC DNA]</scope>
    <source>
        <strain evidence="5 6">ATCC 43154</strain>
    </source>
</reference>
<dbReference type="PRINTS" id="PR00038">
    <property type="entry name" value="HTHLUXR"/>
</dbReference>
<dbReference type="InterPro" id="IPR000792">
    <property type="entry name" value="Tscrpt_reg_LuxR_C"/>
</dbReference>
<keyword evidence="3" id="KW-0804">Transcription</keyword>